<gene>
    <name evidence="8" type="primary">P4H1</name>
    <name evidence="8" type="ORF">LSUB1_G006579</name>
</gene>
<keyword evidence="5" id="KW-0408">Iron</keyword>
<protein>
    <submittedName>
        <fullName evidence="8">Prolyl 4-hydroxylase</fullName>
    </submittedName>
</protein>
<evidence type="ECO:0000256" key="5">
    <source>
        <dbReference type="ARBA" id="ARBA00023004"/>
    </source>
</evidence>
<dbReference type="InterPro" id="IPR005123">
    <property type="entry name" value="Oxoglu/Fe-dep_dioxygenase_dom"/>
</dbReference>
<name>A0A8H8RQB9_9HELO</name>
<keyword evidence="6" id="KW-0812">Transmembrane</keyword>
<dbReference type="InterPro" id="IPR006620">
    <property type="entry name" value="Pro_4_hyd_alph"/>
</dbReference>
<feature type="domain" description="Fe2OG dioxygenase" evidence="7">
    <location>
        <begin position="146"/>
        <end position="271"/>
    </location>
</feature>
<reference evidence="8 9" key="1">
    <citation type="submission" date="2018-05" db="EMBL/GenBank/DDBJ databases">
        <title>Genome sequencing and assembly of the regulated plant pathogen Lachnellula willkommii and related sister species for the development of diagnostic species identification markers.</title>
        <authorList>
            <person name="Giroux E."/>
            <person name="Bilodeau G."/>
        </authorList>
    </citation>
    <scope>NUCLEOTIDE SEQUENCE [LARGE SCALE GENOMIC DNA]</scope>
    <source>
        <strain evidence="8 9">CBS 197.66</strain>
    </source>
</reference>
<dbReference type="PANTHER" id="PTHR10869:SF242">
    <property type="entry name" value="PROLYL 4-HYDROXYLASE ALPHA SUBUNIT DOMAIN-CONTAINING PROTEIN"/>
    <property type="match status" value="1"/>
</dbReference>
<keyword evidence="4" id="KW-0560">Oxidoreductase</keyword>
<dbReference type="PANTHER" id="PTHR10869">
    <property type="entry name" value="PROLYL 4-HYDROXYLASE ALPHA SUBUNIT"/>
    <property type="match status" value="1"/>
</dbReference>
<dbReference type="GO" id="GO:0031418">
    <property type="term" value="F:L-ascorbic acid binding"/>
    <property type="evidence" value="ECO:0007669"/>
    <property type="project" value="InterPro"/>
</dbReference>
<evidence type="ECO:0000256" key="6">
    <source>
        <dbReference type="SAM" id="Phobius"/>
    </source>
</evidence>
<keyword evidence="6" id="KW-1133">Transmembrane helix</keyword>
<evidence type="ECO:0000256" key="3">
    <source>
        <dbReference type="ARBA" id="ARBA00022964"/>
    </source>
</evidence>
<proteinExistence type="predicted"/>
<dbReference type="InterPro" id="IPR045054">
    <property type="entry name" value="P4HA-like"/>
</dbReference>
<comment type="cofactor">
    <cofactor evidence="1">
        <name>L-ascorbate</name>
        <dbReference type="ChEBI" id="CHEBI:38290"/>
    </cofactor>
</comment>
<dbReference type="AlphaFoldDB" id="A0A8H8RQB9"/>
<evidence type="ECO:0000256" key="4">
    <source>
        <dbReference type="ARBA" id="ARBA00023002"/>
    </source>
</evidence>
<keyword evidence="2" id="KW-0479">Metal-binding</keyword>
<dbReference type="GO" id="GO:0005506">
    <property type="term" value="F:iron ion binding"/>
    <property type="evidence" value="ECO:0007669"/>
    <property type="project" value="InterPro"/>
</dbReference>
<evidence type="ECO:0000256" key="1">
    <source>
        <dbReference type="ARBA" id="ARBA00001961"/>
    </source>
</evidence>
<keyword evidence="9" id="KW-1185">Reference proteome</keyword>
<dbReference type="Pfam" id="PF13640">
    <property type="entry name" value="2OG-FeII_Oxy_3"/>
    <property type="match status" value="1"/>
</dbReference>
<dbReference type="Proteomes" id="UP000462212">
    <property type="component" value="Unassembled WGS sequence"/>
</dbReference>
<keyword evidence="3" id="KW-0223">Dioxygenase</keyword>
<accession>A0A8H8RQB9</accession>
<dbReference type="PROSITE" id="PS51471">
    <property type="entry name" value="FE2OG_OXY"/>
    <property type="match status" value="1"/>
</dbReference>
<dbReference type="SMART" id="SM00702">
    <property type="entry name" value="P4Hc"/>
    <property type="match status" value="1"/>
</dbReference>
<keyword evidence="6" id="KW-0472">Membrane</keyword>
<comment type="caution">
    <text evidence="8">The sequence shown here is derived from an EMBL/GenBank/DDBJ whole genome shotgun (WGS) entry which is preliminary data.</text>
</comment>
<dbReference type="GO" id="GO:0004656">
    <property type="term" value="F:procollagen-proline 4-dioxygenase activity"/>
    <property type="evidence" value="ECO:0007669"/>
    <property type="project" value="TreeGrafter"/>
</dbReference>
<dbReference type="GO" id="GO:0005783">
    <property type="term" value="C:endoplasmic reticulum"/>
    <property type="evidence" value="ECO:0007669"/>
    <property type="project" value="TreeGrafter"/>
</dbReference>
<dbReference type="InterPro" id="IPR044862">
    <property type="entry name" value="Pro_4_hyd_alph_FE2OG_OXY"/>
</dbReference>
<dbReference type="EMBL" id="QGMJ01000337">
    <property type="protein sequence ID" value="TVY37635.1"/>
    <property type="molecule type" value="Genomic_DNA"/>
</dbReference>
<sequence length="278" mass="31861">MKGESSTTDAWPKRMIRFLSSRRYFIHSIVALSILLLAVILQFIPAVQHSIQPLLRGCQNPHYTIRTLSYDPLILHIENFITLQESKRLREIVPFYELSKVALPNGTVLFSDRRTSSTAYLPGDDLLVQCLKKRAAEFQGYVGVENIESLQVTRYLEGQHFKHHYDWTPDPRQVNETTNRETTIFAILEADCSMCGTEFPALAINWTLEDNKWCRFVDCNSTEALTIKPIPGSAIFWRNLHSDGSGDARTMHAGQKVERGVKVGLNIWTRREITWGLH</sequence>
<feature type="transmembrane region" description="Helical" evidence="6">
    <location>
        <begin position="24"/>
        <end position="44"/>
    </location>
</feature>
<dbReference type="OrthoDB" id="420380at2759"/>
<evidence type="ECO:0000259" key="7">
    <source>
        <dbReference type="PROSITE" id="PS51471"/>
    </source>
</evidence>
<evidence type="ECO:0000313" key="9">
    <source>
        <dbReference type="Proteomes" id="UP000462212"/>
    </source>
</evidence>
<evidence type="ECO:0000313" key="8">
    <source>
        <dbReference type="EMBL" id="TVY37635.1"/>
    </source>
</evidence>
<dbReference type="Gene3D" id="2.60.120.620">
    <property type="entry name" value="q2cbj1_9rhob like domain"/>
    <property type="match status" value="1"/>
</dbReference>
<evidence type="ECO:0000256" key="2">
    <source>
        <dbReference type="ARBA" id="ARBA00022723"/>
    </source>
</evidence>
<organism evidence="8 9">
    <name type="scientific">Lachnellula subtilissima</name>
    <dbReference type="NCBI Taxonomy" id="602034"/>
    <lineage>
        <taxon>Eukaryota</taxon>
        <taxon>Fungi</taxon>
        <taxon>Dikarya</taxon>
        <taxon>Ascomycota</taxon>
        <taxon>Pezizomycotina</taxon>
        <taxon>Leotiomycetes</taxon>
        <taxon>Helotiales</taxon>
        <taxon>Lachnaceae</taxon>
        <taxon>Lachnellula</taxon>
    </lineage>
</organism>